<evidence type="ECO:0000256" key="2">
    <source>
        <dbReference type="ARBA" id="ARBA00023125"/>
    </source>
</evidence>
<dbReference type="SUPFAM" id="SSF46785">
    <property type="entry name" value="Winged helix' DNA-binding domain"/>
    <property type="match status" value="1"/>
</dbReference>
<dbReference type="InterPro" id="IPR036388">
    <property type="entry name" value="WH-like_DNA-bd_sf"/>
</dbReference>
<dbReference type="GO" id="GO:0003700">
    <property type="term" value="F:DNA-binding transcription factor activity"/>
    <property type="evidence" value="ECO:0007669"/>
    <property type="project" value="InterPro"/>
</dbReference>
<gene>
    <name evidence="5" type="ORF">SAMN05421505_13836</name>
</gene>
<dbReference type="EMBL" id="FNCN01000038">
    <property type="protein sequence ID" value="SDI20884.1"/>
    <property type="molecule type" value="Genomic_DNA"/>
</dbReference>
<evidence type="ECO:0000256" key="3">
    <source>
        <dbReference type="ARBA" id="ARBA00023163"/>
    </source>
</evidence>
<dbReference type="PROSITE" id="PS50949">
    <property type="entry name" value="HTH_GNTR"/>
    <property type="match status" value="1"/>
</dbReference>
<name>A0A1G8IPP5_9ACTN</name>
<keyword evidence="2" id="KW-0238">DNA-binding</keyword>
<dbReference type="PANTHER" id="PTHR38445">
    <property type="entry name" value="HTH-TYPE TRANSCRIPTIONAL REPRESSOR YTRA"/>
    <property type="match status" value="1"/>
</dbReference>
<dbReference type="OrthoDB" id="3192286at2"/>
<dbReference type="SMART" id="SM00345">
    <property type="entry name" value="HTH_GNTR"/>
    <property type="match status" value="1"/>
</dbReference>
<evidence type="ECO:0000256" key="1">
    <source>
        <dbReference type="ARBA" id="ARBA00023015"/>
    </source>
</evidence>
<keyword evidence="1" id="KW-0805">Transcription regulation</keyword>
<dbReference type="STRING" id="504805.SAMN05421505_13836"/>
<reference evidence="5 6" key="1">
    <citation type="submission" date="2016-10" db="EMBL/GenBank/DDBJ databases">
        <authorList>
            <person name="de Groot N.N."/>
        </authorList>
    </citation>
    <scope>NUCLEOTIDE SEQUENCE [LARGE SCALE GENOMIC DNA]</scope>
    <source>
        <strain evidence="5 6">CPCC 201354</strain>
    </source>
</reference>
<sequence length="115" mass="12750">MLLSLDLSDPRPLHEQVAGAIRRSIAQGAYAPGDRLPSARDLADALGINANTVLRALRDLRDEGLLEFRRGRGVSVHRLPDTKSVLESLARELLEEAERRGYGKDEVIEILKELP</sequence>
<evidence type="ECO:0000313" key="5">
    <source>
        <dbReference type="EMBL" id="SDI20884.1"/>
    </source>
</evidence>
<dbReference type="Gene3D" id="1.10.10.10">
    <property type="entry name" value="Winged helix-like DNA-binding domain superfamily/Winged helix DNA-binding domain"/>
    <property type="match status" value="1"/>
</dbReference>
<accession>A0A1G8IPP5</accession>
<dbReference type="InterPro" id="IPR036390">
    <property type="entry name" value="WH_DNA-bd_sf"/>
</dbReference>
<protein>
    <submittedName>
        <fullName evidence="5">GntR family transcriptional regulator</fullName>
    </submittedName>
</protein>
<dbReference type="PRINTS" id="PR00035">
    <property type="entry name" value="HTHGNTR"/>
</dbReference>
<organism evidence="5 6">
    <name type="scientific">Sinosporangium album</name>
    <dbReference type="NCBI Taxonomy" id="504805"/>
    <lineage>
        <taxon>Bacteria</taxon>
        <taxon>Bacillati</taxon>
        <taxon>Actinomycetota</taxon>
        <taxon>Actinomycetes</taxon>
        <taxon>Streptosporangiales</taxon>
        <taxon>Streptosporangiaceae</taxon>
        <taxon>Sinosporangium</taxon>
    </lineage>
</organism>
<evidence type="ECO:0000259" key="4">
    <source>
        <dbReference type="PROSITE" id="PS50949"/>
    </source>
</evidence>
<dbReference type="CDD" id="cd07377">
    <property type="entry name" value="WHTH_GntR"/>
    <property type="match status" value="1"/>
</dbReference>
<dbReference type="Pfam" id="PF00392">
    <property type="entry name" value="GntR"/>
    <property type="match status" value="1"/>
</dbReference>
<feature type="domain" description="HTH gntR-type" evidence="4">
    <location>
        <begin position="11"/>
        <end position="79"/>
    </location>
</feature>
<dbReference type="AlphaFoldDB" id="A0A1G8IPP5"/>
<keyword evidence="6" id="KW-1185">Reference proteome</keyword>
<dbReference type="GO" id="GO:0003677">
    <property type="term" value="F:DNA binding"/>
    <property type="evidence" value="ECO:0007669"/>
    <property type="project" value="UniProtKB-KW"/>
</dbReference>
<proteinExistence type="predicted"/>
<dbReference type="PANTHER" id="PTHR38445:SF7">
    <property type="entry name" value="GNTR-FAMILY TRANSCRIPTIONAL REGULATOR"/>
    <property type="match status" value="1"/>
</dbReference>
<keyword evidence="3" id="KW-0804">Transcription</keyword>
<dbReference type="Proteomes" id="UP000198923">
    <property type="component" value="Unassembled WGS sequence"/>
</dbReference>
<evidence type="ECO:0000313" key="6">
    <source>
        <dbReference type="Proteomes" id="UP000198923"/>
    </source>
</evidence>
<dbReference type="RefSeq" id="WP_093174582.1">
    <property type="nucleotide sequence ID" value="NZ_FNCN01000038.1"/>
</dbReference>
<dbReference type="InterPro" id="IPR000524">
    <property type="entry name" value="Tscrpt_reg_HTH_GntR"/>
</dbReference>